<keyword evidence="10" id="KW-0560">Oxidoreductase</keyword>
<dbReference type="OMA" id="NAPRSHI"/>
<dbReference type="InterPro" id="IPR033640">
    <property type="entry name" value="FAR_C"/>
</dbReference>
<dbReference type="Proteomes" id="UP000494040">
    <property type="component" value="Unassembled WGS sequence"/>
</dbReference>
<accession>A0A8I6TKX3</accession>
<dbReference type="AlphaFoldDB" id="A0A8I6TKX3"/>
<dbReference type="SUPFAM" id="SSF51735">
    <property type="entry name" value="NAD(P)-binding Rossmann-fold domains"/>
    <property type="match status" value="1"/>
</dbReference>
<evidence type="ECO:0000256" key="8">
    <source>
        <dbReference type="ARBA" id="ARBA00023136"/>
    </source>
</evidence>
<dbReference type="InterPro" id="IPR026055">
    <property type="entry name" value="FAR"/>
</dbReference>
<evidence type="ECO:0000259" key="11">
    <source>
        <dbReference type="Pfam" id="PF03015"/>
    </source>
</evidence>
<dbReference type="EC" id="1.2.1.84" evidence="10"/>
<keyword evidence="8" id="KW-0472">Membrane</keyword>
<feature type="domain" description="Fatty acyl-CoA reductase C-terminal" evidence="11">
    <location>
        <begin position="379"/>
        <end position="501"/>
    </location>
</feature>
<dbReference type="Pfam" id="PF03015">
    <property type="entry name" value="Sterile"/>
    <property type="match status" value="1"/>
</dbReference>
<dbReference type="Pfam" id="PF07993">
    <property type="entry name" value="NAD_binding_4"/>
    <property type="match status" value="1"/>
</dbReference>
<comment type="subcellular location">
    <subcellularLocation>
        <location evidence="1">Membrane</location>
        <topology evidence="1">Multi-pass membrane protein</topology>
    </subcellularLocation>
</comment>
<comment type="similarity">
    <text evidence="2 10">Belongs to the fatty acyl-CoA reductase family.</text>
</comment>
<dbReference type="OrthoDB" id="429813at2759"/>
<dbReference type="GO" id="GO:0035336">
    <property type="term" value="P:long-chain fatty-acyl-CoA metabolic process"/>
    <property type="evidence" value="ECO:0007669"/>
    <property type="project" value="TreeGrafter"/>
</dbReference>
<evidence type="ECO:0000256" key="3">
    <source>
        <dbReference type="ARBA" id="ARBA00022516"/>
    </source>
</evidence>
<reference evidence="13" key="1">
    <citation type="submission" date="2022-01" db="UniProtKB">
        <authorList>
            <consortium name="EnsemblMetazoa"/>
        </authorList>
    </citation>
    <scope>IDENTIFICATION</scope>
</reference>
<dbReference type="CDD" id="cd05236">
    <property type="entry name" value="FAR-N_SDR_e"/>
    <property type="match status" value="1"/>
</dbReference>
<sequence>MGSIICLNEAVLRMSKDGNNNRGLESTVQSFYEGGSVLVTGATGFVGKALVEKLLRSCPGLETIFLLIRTKKGASPQERLKELLQNKVFDRVRDSGCLQKVCAVAGDVMEPGLGLSEEDKTRLVTQVTVVFHSAATVKFNETLHDAVKLNTMGTQAVIDLCKEMQKLQAVVHVSTAYSNANRTEVDEKVYPPPANPDGIMQCVKHLSPELVESLTTMLLANNHPNTYTITKAMAESIVSQQADILPISIVRPSIVTAAWQEPFPGWVDNISGITGIMMEIGRGTIRSIICDEKYLVDIIPVDIVVDSLIVAAWHTANFRKGSVPVYNCTSGSLNPIYWHELGKLTLKHSLTMPSKYQQWYPGFSFTTNRFKHNIKDLFLHTFPAFITDVYLRIKGSKPMNAMFNTKAFPAKQPVRVSYLQLMNNAVFWSMLKLCQRFRMAARTGEFFALHEWQFCCNNQKALDTDLSVADKVLFHTDVAKLGWDEYIKIYMSGIRRYILKDSPDTLKSSLQKLNRLLWFQRLGKLFCVFILYKLLWLR</sequence>
<keyword evidence="4" id="KW-0812">Transmembrane</keyword>
<dbReference type="FunFam" id="3.40.50.720:FF:000143">
    <property type="entry name" value="Fatty acyl-CoA reductase"/>
    <property type="match status" value="1"/>
</dbReference>
<evidence type="ECO:0000256" key="7">
    <source>
        <dbReference type="ARBA" id="ARBA00023098"/>
    </source>
</evidence>
<comment type="catalytic activity">
    <reaction evidence="9 10">
        <text>a long-chain fatty acyl-CoA + 2 NADPH + 2 H(+) = a long-chain primary fatty alcohol + 2 NADP(+) + CoA</text>
        <dbReference type="Rhea" id="RHEA:52716"/>
        <dbReference type="ChEBI" id="CHEBI:15378"/>
        <dbReference type="ChEBI" id="CHEBI:57287"/>
        <dbReference type="ChEBI" id="CHEBI:57783"/>
        <dbReference type="ChEBI" id="CHEBI:58349"/>
        <dbReference type="ChEBI" id="CHEBI:77396"/>
        <dbReference type="ChEBI" id="CHEBI:83139"/>
        <dbReference type="EC" id="1.2.1.84"/>
    </reaction>
</comment>
<dbReference type="InterPro" id="IPR036291">
    <property type="entry name" value="NAD(P)-bd_dom_sf"/>
</dbReference>
<evidence type="ECO:0000313" key="14">
    <source>
        <dbReference type="Proteomes" id="UP000494040"/>
    </source>
</evidence>
<evidence type="ECO:0000256" key="1">
    <source>
        <dbReference type="ARBA" id="ARBA00004141"/>
    </source>
</evidence>
<keyword evidence="5 10" id="KW-0521">NADP</keyword>
<evidence type="ECO:0000256" key="2">
    <source>
        <dbReference type="ARBA" id="ARBA00005928"/>
    </source>
</evidence>
<keyword evidence="3 10" id="KW-0444">Lipid biosynthesis</keyword>
<evidence type="ECO:0000256" key="5">
    <source>
        <dbReference type="ARBA" id="ARBA00022857"/>
    </source>
</evidence>
<keyword evidence="14" id="KW-1185">Reference proteome</keyword>
<dbReference type="GO" id="GO:0005777">
    <property type="term" value="C:peroxisome"/>
    <property type="evidence" value="ECO:0007669"/>
    <property type="project" value="TreeGrafter"/>
</dbReference>
<dbReference type="GO" id="GO:0016020">
    <property type="term" value="C:membrane"/>
    <property type="evidence" value="ECO:0007669"/>
    <property type="project" value="UniProtKB-SubCell"/>
</dbReference>
<evidence type="ECO:0000256" key="9">
    <source>
        <dbReference type="ARBA" id="ARBA00052530"/>
    </source>
</evidence>
<dbReference type="EnsemblMetazoa" id="XM_024229123.1">
    <property type="protein sequence ID" value="XP_024084891.1"/>
    <property type="gene ID" value="LOC106667727"/>
</dbReference>
<protein>
    <recommendedName>
        <fullName evidence="10">Fatty acyl-CoA reductase</fullName>
        <ecNumber evidence="10">1.2.1.84</ecNumber>
    </recommendedName>
</protein>
<dbReference type="RefSeq" id="XP_024084891.1">
    <property type="nucleotide sequence ID" value="XM_024229123.1"/>
</dbReference>
<keyword evidence="7 10" id="KW-0443">Lipid metabolism</keyword>
<dbReference type="CDD" id="cd09071">
    <property type="entry name" value="FAR_C"/>
    <property type="match status" value="1"/>
</dbReference>
<dbReference type="Gene3D" id="3.40.50.720">
    <property type="entry name" value="NAD(P)-binding Rossmann-like Domain"/>
    <property type="match status" value="1"/>
</dbReference>
<evidence type="ECO:0000256" key="6">
    <source>
        <dbReference type="ARBA" id="ARBA00022989"/>
    </source>
</evidence>
<dbReference type="PANTHER" id="PTHR11011">
    <property type="entry name" value="MALE STERILITY PROTEIN 2-RELATED"/>
    <property type="match status" value="1"/>
</dbReference>
<dbReference type="GO" id="GO:0102965">
    <property type="term" value="F:alcohol-forming long-chain fatty acyl-CoA reductase activity"/>
    <property type="evidence" value="ECO:0007669"/>
    <property type="project" value="UniProtKB-EC"/>
</dbReference>
<proteinExistence type="inferred from homology"/>
<evidence type="ECO:0000256" key="4">
    <source>
        <dbReference type="ARBA" id="ARBA00022692"/>
    </source>
</evidence>
<comment type="function">
    <text evidence="10">Catalyzes the reduction of fatty acyl-CoA to fatty alcohols.</text>
</comment>
<evidence type="ECO:0000259" key="12">
    <source>
        <dbReference type="Pfam" id="PF07993"/>
    </source>
</evidence>
<keyword evidence="6" id="KW-1133">Transmembrane helix</keyword>
<feature type="domain" description="Thioester reductase (TE)" evidence="12">
    <location>
        <begin position="39"/>
        <end position="307"/>
    </location>
</feature>
<evidence type="ECO:0000256" key="10">
    <source>
        <dbReference type="RuleBase" id="RU363097"/>
    </source>
</evidence>
<evidence type="ECO:0000313" key="13">
    <source>
        <dbReference type="EnsemblMetazoa" id="XP_024084891.1"/>
    </source>
</evidence>
<dbReference type="GeneID" id="106667727"/>
<dbReference type="GO" id="GO:0080019">
    <property type="term" value="F:alcohol-forming very long-chain fatty acyl-CoA reductase activity"/>
    <property type="evidence" value="ECO:0007669"/>
    <property type="project" value="InterPro"/>
</dbReference>
<name>A0A8I6TKX3_CIMLE</name>
<organism evidence="13 14">
    <name type="scientific">Cimex lectularius</name>
    <name type="common">Bed bug</name>
    <name type="synonym">Acanthia lectularia</name>
    <dbReference type="NCBI Taxonomy" id="79782"/>
    <lineage>
        <taxon>Eukaryota</taxon>
        <taxon>Metazoa</taxon>
        <taxon>Ecdysozoa</taxon>
        <taxon>Arthropoda</taxon>
        <taxon>Hexapoda</taxon>
        <taxon>Insecta</taxon>
        <taxon>Pterygota</taxon>
        <taxon>Neoptera</taxon>
        <taxon>Paraneoptera</taxon>
        <taxon>Hemiptera</taxon>
        <taxon>Heteroptera</taxon>
        <taxon>Panheteroptera</taxon>
        <taxon>Cimicomorpha</taxon>
        <taxon>Cimicidae</taxon>
        <taxon>Cimex</taxon>
    </lineage>
</organism>
<dbReference type="PANTHER" id="PTHR11011:SF107">
    <property type="entry name" value="FATTY ACYL-COA REDUCTASE"/>
    <property type="match status" value="1"/>
</dbReference>
<dbReference type="InterPro" id="IPR013120">
    <property type="entry name" value="FAR_NAD-bd"/>
</dbReference>